<proteinExistence type="predicted"/>
<gene>
    <name evidence="3" type="ORF">NBRC116598_00410</name>
</gene>
<keyword evidence="4" id="KW-1185">Reference proteome</keyword>
<dbReference type="InterPro" id="IPR029787">
    <property type="entry name" value="Nucleotide_cyclase"/>
</dbReference>
<sequence length="428" mass="47273">MKSEPLDTKLLRQAEVKVERMVAVLRVAVAGCLLAAFLILVKGEGANQSYLRIQWLLALLTLLSYFVLGAISYWLATSGRFRRWMVWPAVTLDCLFMLVNTWAGLSNTGFPGELTFLLPPTWLVPVILAFAVLRFNPYLQAYCVVLTVGGLFYLTLWQPEEITPDLAARAEFMLLLPPNMVRIVMIALGGLVLIVAAYRARQLLHSSITDARARANLTRYLPAQMADRLAAGELSELRKGRQQEMVVMFVDIRGFTQWSEGRAPEEVGAYISEFRRRVQRAVGQNQGMIDKFIGDAAMILFEGESAAARSLVCVDDLLVELKDWGRERQAEGREPVRVGIGLHLGEVFSGVVGDAQRLEYSVFGDTVNTAARLEELTKSAGVDVIASAAVLQAAGSEPAREGWSALPTEHLRGRSSWVEIFGRGALEG</sequence>
<dbReference type="PANTHER" id="PTHR43081">
    <property type="entry name" value="ADENYLATE CYCLASE, TERMINAL-DIFFERENTIATION SPECIFIC-RELATED"/>
    <property type="match status" value="1"/>
</dbReference>
<feature type="transmembrane region" description="Helical" evidence="1">
    <location>
        <begin position="21"/>
        <end position="41"/>
    </location>
</feature>
<feature type="domain" description="Guanylate cyclase" evidence="2">
    <location>
        <begin position="246"/>
        <end position="374"/>
    </location>
</feature>
<keyword evidence="1" id="KW-1133">Transmembrane helix</keyword>
<feature type="transmembrane region" description="Helical" evidence="1">
    <location>
        <begin position="179"/>
        <end position="198"/>
    </location>
</feature>
<evidence type="ECO:0000313" key="3">
    <source>
        <dbReference type="EMBL" id="GAA6194597.1"/>
    </source>
</evidence>
<dbReference type="InterPro" id="IPR050697">
    <property type="entry name" value="Adenylyl/Guanylyl_Cyclase_3/4"/>
</dbReference>
<feature type="transmembrane region" description="Helical" evidence="1">
    <location>
        <begin position="142"/>
        <end position="159"/>
    </location>
</feature>
<dbReference type="CDD" id="cd07302">
    <property type="entry name" value="CHD"/>
    <property type="match status" value="1"/>
</dbReference>
<dbReference type="Pfam" id="PF00211">
    <property type="entry name" value="Guanylate_cyc"/>
    <property type="match status" value="1"/>
</dbReference>
<keyword evidence="1" id="KW-0812">Transmembrane</keyword>
<dbReference type="SMART" id="SM00044">
    <property type="entry name" value="CYCc"/>
    <property type="match status" value="1"/>
</dbReference>
<keyword evidence="1" id="KW-0472">Membrane</keyword>
<organism evidence="3 4">
    <name type="scientific">Pseudophaeobacter arcticus</name>
    <dbReference type="NCBI Taxonomy" id="385492"/>
    <lineage>
        <taxon>Bacteria</taxon>
        <taxon>Pseudomonadati</taxon>
        <taxon>Pseudomonadota</taxon>
        <taxon>Alphaproteobacteria</taxon>
        <taxon>Rhodobacterales</taxon>
        <taxon>Paracoccaceae</taxon>
        <taxon>Pseudophaeobacter</taxon>
    </lineage>
</organism>
<feature type="transmembrane region" description="Helical" evidence="1">
    <location>
        <begin position="53"/>
        <end position="75"/>
    </location>
</feature>
<evidence type="ECO:0000313" key="4">
    <source>
        <dbReference type="Proteomes" id="UP001441944"/>
    </source>
</evidence>
<dbReference type="InterPro" id="IPR001054">
    <property type="entry name" value="A/G_cyclase"/>
</dbReference>
<accession>A0ABQ0AFE8</accession>
<evidence type="ECO:0000259" key="2">
    <source>
        <dbReference type="PROSITE" id="PS50125"/>
    </source>
</evidence>
<reference evidence="3 4" key="1">
    <citation type="submission" date="2024-04" db="EMBL/GenBank/DDBJ databases">
        <title>Draft genome sequence of Pseudophaeobacter arcticus NBRC 116598.</title>
        <authorList>
            <person name="Miyakawa T."/>
            <person name="Kusuya Y."/>
            <person name="Miura T."/>
        </authorList>
    </citation>
    <scope>NUCLEOTIDE SEQUENCE [LARGE SCALE GENOMIC DNA]</scope>
    <source>
        <strain evidence="3 4">SU-CL00105</strain>
    </source>
</reference>
<feature type="transmembrane region" description="Helical" evidence="1">
    <location>
        <begin position="117"/>
        <end position="135"/>
    </location>
</feature>
<dbReference type="SUPFAM" id="SSF55073">
    <property type="entry name" value="Nucleotide cyclase"/>
    <property type="match status" value="1"/>
</dbReference>
<name>A0ABQ0AFE8_9RHOB</name>
<comment type="caution">
    <text evidence="3">The sequence shown here is derived from an EMBL/GenBank/DDBJ whole genome shotgun (WGS) entry which is preliminary data.</text>
</comment>
<dbReference type="EMBL" id="BAABWU010000001">
    <property type="protein sequence ID" value="GAA6194597.1"/>
    <property type="molecule type" value="Genomic_DNA"/>
</dbReference>
<evidence type="ECO:0000256" key="1">
    <source>
        <dbReference type="SAM" id="Phobius"/>
    </source>
</evidence>
<dbReference type="PROSITE" id="PS50125">
    <property type="entry name" value="GUANYLATE_CYCLASE_2"/>
    <property type="match status" value="1"/>
</dbReference>
<protein>
    <submittedName>
        <fullName evidence="3">Adenylate/guanylate cyclase domain-containing protein</fullName>
    </submittedName>
</protein>
<dbReference type="PANTHER" id="PTHR43081:SF1">
    <property type="entry name" value="ADENYLATE CYCLASE, TERMINAL-DIFFERENTIATION SPECIFIC"/>
    <property type="match status" value="1"/>
</dbReference>
<dbReference type="Gene3D" id="3.30.70.1230">
    <property type="entry name" value="Nucleotide cyclase"/>
    <property type="match status" value="1"/>
</dbReference>
<feature type="transmembrane region" description="Helical" evidence="1">
    <location>
        <begin position="84"/>
        <end position="105"/>
    </location>
</feature>
<dbReference type="RefSeq" id="WP_353396174.1">
    <property type="nucleotide sequence ID" value="NZ_BAABWU010000001.1"/>
</dbReference>
<dbReference type="Proteomes" id="UP001441944">
    <property type="component" value="Unassembled WGS sequence"/>
</dbReference>